<evidence type="ECO:0000259" key="1">
    <source>
        <dbReference type="PROSITE" id="PS51186"/>
    </source>
</evidence>
<dbReference type="Proteomes" id="UP001651880">
    <property type="component" value="Unassembled WGS sequence"/>
</dbReference>
<dbReference type="InterPro" id="IPR016181">
    <property type="entry name" value="Acyl_CoA_acyltransferase"/>
</dbReference>
<sequence>MGIYQPILTERLILREFKEDDWNKIYSYLSDCEVQKYMIQDVASLDQTKSYAQMFLKHMHEEPRKYVRFAVLLKEDSQLIGECGINMPNVQHYEGEIVYRFAKAYWRKGYASEVVKRMLSFGFEELRLHRIEALCDVRNTASIRVLEKAGMTIEGCMREHRFVKGYWRNSVLYSMLEQEFNKGS</sequence>
<dbReference type="SUPFAM" id="SSF55729">
    <property type="entry name" value="Acyl-CoA N-acyltransferases (Nat)"/>
    <property type="match status" value="1"/>
</dbReference>
<dbReference type="Pfam" id="PF13302">
    <property type="entry name" value="Acetyltransf_3"/>
    <property type="match status" value="1"/>
</dbReference>
<name>A0ABT1NFB9_9FIRM</name>
<dbReference type="Gene3D" id="3.40.630.30">
    <property type="match status" value="1"/>
</dbReference>
<evidence type="ECO:0000313" key="3">
    <source>
        <dbReference type="Proteomes" id="UP001651880"/>
    </source>
</evidence>
<dbReference type="InterPro" id="IPR051531">
    <property type="entry name" value="N-acetyltransferase"/>
</dbReference>
<evidence type="ECO:0000313" key="2">
    <source>
        <dbReference type="EMBL" id="MCQ1529958.1"/>
    </source>
</evidence>
<keyword evidence="3" id="KW-1185">Reference proteome</keyword>
<feature type="domain" description="N-acetyltransferase" evidence="1">
    <location>
        <begin position="12"/>
        <end position="178"/>
    </location>
</feature>
<dbReference type="PROSITE" id="PS51186">
    <property type="entry name" value="GNAT"/>
    <property type="match status" value="1"/>
</dbReference>
<dbReference type="PANTHER" id="PTHR43792:SF1">
    <property type="entry name" value="N-ACETYLTRANSFERASE DOMAIN-CONTAINING PROTEIN"/>
    <property type="match status" value="1"/>
</dbReference>
<dbReference type="RefSeq" id="WP_255227477.1">
    <property type="nucleotide sequence ID" value="NZ_JAJEKE010000008.1"/>
</dbReference>
<dbReference type="PANTHER" id="PTHR43792">
    <property type="entry name" value="GNAT FAMILY, PUTATIVE (AFU_ORTHOLOGUE AFUA_3G00765)-RELATED-RELATED"/>
    <property type="match status" value="1"/>
</dbReference>
<reference evidence="2 3" key="1">
    <citation type="submission" date="2021-10" db="EMBL/GenBank/DDBJ databases">
        <title>Lutispora strain m25 sp. nov., a thermophilic, non-spore-forming bacterium isolated from a lab-scale methanogenic bioreactor digesting anaerobic sludge.</title>
        <authorList>
            <person name="El Houari A."/>
            <person name="Mcdonald J."/>
        </authorList>
    </citation>
    <scope>NUCLEOTIDE SEQUENCE [LARGE SCALE GENOMIC DNA]</scope>
    <source>
        <strain evidence="3">m25</strain>
    </source>
</reference>
<protein>
    <submittedName>
        <fullName evidence="2">GNAT family N-acetyltransferase</fullName>
    </submittedName>
</protein>
<accession>A0ABT1NFB9</accession>
<proteinExistence type="predicted"/>
<dbReference type="EMBL" id="JAJEKE010000008">
    <property type="protein sequence ID" value="MCQ1529958.1"/>
    <property type="molecule type" value="Genomic_DNA"/>
</dbReference>
<gene>
    <name evidence="2" type="ORF">LJD61_10430</name>
</gene>
<dbReference type="InterPro" id="IPR000182">
    <property type="entry name" value="GNAT_dom"/>
</dbReference>
<comment type="caution">
    <text evidence="2">The sequence shown here is derived from an EMBL/GenBank/DDBJ whole genome shotgun (WGS) entry which is preliminary data.</text>
</comment>
<organism evidence="2 3">
    <name type="scientific">Lutispora saccharofermentans</name>
    <dbReference type="NCBI Taxonomy" id="3024236"/>
    <lineage>
        <taxon>Bacteria</taxon>
        <taxon>Bacillati</taxon>
        <taxon>Bacillota</taxon>
        <taxon>Clostridia</taxon>
        <taxon>Lutisporales</taxon>
        <taxon>Lutisporaceae</taxon>
        <taxon>Lutispora</taxon>
    </lineage>
</organism>